<feature type="region of interest" description="Disordered" evidence="1">
    <location>
        <begin position="38"/>
        <end position="103"/>
    </location>
</feature>
<dbReference type="OrthoDB" id="505641at2"/>
<dbReference type="SMART" id="SM00710">
    <property type="entry name" value="PbH1"/>
    <property type="match status" value="6"/>
</dbReference>
<evidence type="ECO:0000313" key="3">
    <source>
        <dbReference type="EMBL" id="BAK37885.1"/>
    </source>
</evidence>
<proteinExistence type="predicted"/>
<dbReference type="STRING" id="1032480.MLP_48710"/>
<organism evidence="3 4">
    <name type="scientific">Microlunatus phosphovorus (strain ATCC 700054 / DSM 10555 / JCM 9379 / NBRC 101784 / NCIMB 13414 / VKM Ac-1990 / NM-1)</name>
    <dbReference type="NCBI Taxonomy" id="1032480"/>
    <lineage>
        <taxon>Bacteria</taxon>
        <taxon>Bacillati</taxon>
        <taxon>Actinomycetota</taxon>
        <taxon>Actinomycetes</taxon>
        <taxon>Propionibacteriales</taxon>
        <taxon>Propionibacteriaceae</taxon>
        <taxon>Microlunatus</taxon>
    </lineage>
</organism>
<dbReference type="InterPro" id="IPR039448">
    <property type="entry name" value="Beta_helix"/>
</dbReference>
<dbReference type="Proteomes" id="UP000007947">
    <property type="component" value="Chromosome"/>
</dbReference>
<dbReference type="KEGG" id="mph:MLP_48710"/>
<evidence type="ECO:0000256" key="1">
    <source>
        <dbReference type="SAM" id="MobiDB-lite"/>
    </source>
</evidence>
<feature type="compositionally biased region" description="Low complexity" evidence="1">
    <location>
        <begin position="55"/>
        <end position="86"/>
    </location>
</feature>
<dbReference type="AlphaFoldDB" id="F5XFV1"/>
<dbReference type="InterPro" id="IPR011050">
    <property type="entry name" value="Pectin_lyase_fold/virulence"/>
</dbReference>
<dbReference type="eggNOG" id="COG3420">
    <property type="taxonomic scope" value="Bacteria"/>
</dbReference>
<dbReference type="Gene3D" id="2.160.20.10">
    <property type="entry name" value="Single-stranded right-handed beta-helix, Pectin lyase-like"/>
    <property type="match status" value="1"/>
</dbReference>
<dbReference type="HOGENOM" id="CLU_844160_0_0_11"/>
<name>F5XFV1_MICPN</name>
<dbReference type="InterPro" id="IPR012334">
    <property type="entry name" value="Pectin_lyas_fold"/>
</dbReference>
<dbReference type="Pfam" id="PF13229">
    <property type="entry name" value="Beta_helix"/>
    <property type="match status" value="1"/>
</dbReference>
<dbReference type="InterPro" id="IPR006626">
    <property type="entry name" value="PbH1"/>
</dbReference>
<protein>
    <recommendedName>
        <fullName evidence="2">Right handed beta helix domain-containing protein</fullName>
    </recommendedName>
</protein>
<gene>
    <name evidence="3" type="ordered locus">MLP_48710</name>
</gene>
<keyword evidence="4" id="KW-1185">Reference proteome</keyword>
<sequence>MVKVSKGSVSLAVGAALVGALVTAGIGLSWQSLRQPAVEPSPIAATPTPEPSIATPTSDRSSVTPTSDPSTTTPRSDPSTPARPSSKGFPSEDTTGVRPGVTLTNSDSIVVDKAGTVIEGLRVKGRIVVEADNVTIRDTLVEGGGTHYPIRIAKGVKNALIEHVEVHNDPGGGIGIFFNGGTGTVRHANIHTATDGIRVQADNVTIEYSYVHDLRRSEGGHHDSIQIRSGTNTTIRGNTLLPYVAGTNDPMNAAIQIGSLAKGPLVNLVVEQNFMDGGNYTINGGKAVESGSFVGNVFGPHARYGVRSSMPAEIEWRDNKMAQTGKLVE</sequence>
<feature type="domain" description="Right handed beta helix" evidence="2">
    <location>
        <begin position="124"/>
        <end position="240"/>
    </location>
</feature>
<dbReference type="EMBL" id="AP012204">
    <property type="protein sequence ID" value="BAK37885.1"/>
    <property type="molecule type" value="Genomic_DNA"/>
</dbReference>
<evidence type="ECO:0000259" key="2">
    <source>
        <dbReference type="Pfam" id="PF13229"/>
    </source>
</evidence>
<evidence type="ECO:0000313" key="4">
    <source>
        <dbReference type="Proteomes" id="UP000007947"/>
    </source>
</evidence>
<accession>F5XFV1</accession>
<reference evidence="3 4" key="1">
    <citation type="submission" date="2011-05" db="EMBL/GenBank/DDBJ databases">
        <title>Whole genome sequence of Microlunatus phosphovorus NM-1.</title>
        <authorList>
            <person name="Hosoyama A."/>
            <person name="Sasaki K."/>
            <person name="Harada T."/>
            <person name="Igarashi R."/>
            <person name="Kawakoshi A."/>
            <person name="Sasagawa M."/>
            <person name="Fukada J."/>
            <person name="Nakamura S."/>
            <person name="Katano Y."/>
            <person name="Hanada S."/>
            <person name="Kamagata Y."/>
            <person name="Nakamura N."/>
            <person name="Yamazaki S."/>
            <person name="Fujita N."/>
        </authorList>
    </citation>
    <scope>NUCLEOTIDE SEQUENCE [LARGE SCALE GENOMIC DNA]</scope>
    <source>
        <strain evidence="4">ATCC 700054 / DSM 10555 / JCM 9379 / NBRC 101784 / NCIMB 13414 / VKM Ac-1990 / NM-1</strain>
    </source>
</reference>
<dbReference type="SUPFAM" id="SSF51126">
    <property type="entry name" value="Pectin lyase-like"/>
    <property type="match status" value="1"/>
</dbReference>